<gene>
    <name evidence="1" type="ORF">TcWFU_007825</name>
</gene>
<reference evidence="1 2" key="1">
    <citation type="journal article" date="2022" name="Front. Cell. Infect. Microbiol.">
        <title>The Genomes of Two Strains of Taenia crassiceps the Animal Model for the Study of Human Cysticercosis.</title>
        <authorList>
            <person name="Bobes R.J."/>
            <person name="Estrada K."/>
            <person name="Rios-Valencia D.G."/>
            <person name="Calderon-Gallegos A."/>
            <person name="de la Torre P."/>
            <person name="Carrero J.C."/>
            <person name="Sanchez-Flores A."/>
            <person name="Laclette J.P."/>
        </authorList>
    </citation>
    <scope>NUCLEOTIDE SEQUENCE [LARGE SCALE GENOMIC DNA]</scope>
    <source>
        <strain evidence="1">WFUcys</strain>
    </source>
</reference>
<comment type="caution">
    <text evidence="1">The sequence shown here is derived from an EMBL/GenBank/DDBJ whole genome shotgun (WGS) entry which is preliminary data.</text>
</comment>
<dbReference type="Proteomes" id="UP001651158">
    <property type="component" value="Unassembled WGS sequence"/>
</dbReference>
<evidence type="ECO:0000313" key="1">
    <source>
        <dbReference type="EMBL" id="KAL5112596.1"/>
    </source>
</evidence>
<accession>A0ABR4QSC8</accession>
<protein>
    <submittedName>
        <fullName evidence="1">Uncharacterized protein</fullName>
    </submittedName>
</protein>
<dbReference type="EMBL" id="JAKROA010000001">
    <property type="protein sequence ID" value="KAL5112596.1"/>
    <property type="molecule type" value="Genomic_DNA"/>
</dbReference>
<organism evidence="1 2">
    <name type="scientific">Taenia crassiceps</name>
    <dbReference type="NCBI Taxonomy" id="6207"/>
    <lineage>
        <taxon>Eukaryota</taxon>
        <taxon>Metazoa</taxon>
        <taxon>Spiralia</taxon>
        <taxon>Lophotrochozoa</taxon>
        <taxon>Platyhelminthes</taxon>
        <taxon>Cestoda</taxon>
        <taxon>Eucestoda</taxon>
        <taxon>Cyclophyllidea</taxon>
        <taxon>Taeniidae</taxon>
        <taxon>Taenia</taxon>
    </lineage>
</organism>
<sequence length="97" mass="10948">MQHNGSDAVFINATQSTFKTGFFNCTTWTEIFISKLGVIFTGTPPLQIVLCWKLLSAIGGCFSQDARRRNRNMQRPLSLECQGCHLSSDTRHLIVKR</sequence>
<keyword evidence="2" id="KW-1185">Reference proteome</keyword>
<name>A0ABR4QSC8_9CEST</name>
<evidence type="ECO:0000313" key="2">
    <source>
        <dbReference type="Proteomes" id="UP001651158"/>
    </source>
</evidence>
<proteinExistence type="predicted"/>